<name>A0A0B8NNT1_9NOCA</name>
<evidence type="ECO:0000313" key="3">
    <source>
        <dbReference type="Proteomes" id="UP000037179"/>
    </source>
</evidence>
<dbReference type="EMBL" id="BBYQ01000128">
    <property type="protein sequence ID" value="GAP31810.1"/>
    <property type="molecule type" value="Genomic_DNA"/>
</dbReference>
<proteinExistence type="predicted"/>
<dbReference type="RefSeq" id="WP_033090398.1">
    <property type="nucleotide sequence ID" value="NZ_AP017900.1"/>
</dbReference>
<protein>
    <submittedName>
        <fullName evidence="2">Cystathionine beta-lyase</fullName>
    </submittedName>
</protein>
<evidence type="ECO:0000313" key="1">
    <source>
        <dbReference type="EMBL" id="APA97141.1"/>
    </source>
</evidence>
<organism evidence="2 3">
    <name type="scientific">Nocardia seriolae</name>
    <dbReference type="NCBI Taxonomy" id="37332"/>
    <lineage>
        <taxon>Bacteria</taxon>
        <taxon>Bacillati</taxon>
        <taxon>Actinomycetota</taxon>
        <taxon>Actinomycetes</taxon>
        <taxon>Mycobacteriales</taxon>
        <taxon>Nocardiaceae</taxon>
        <taxon>Nocardia</taxon>
    </lineage>
</organism>
<keyword evidence="3" id="KW-1185">Reference proteome</keyword>
<evidence type="ECO:0000313" key="2">
    <source>
        <dbReference type="EMBL" id="GAP31810.1"/>
    </source>
</evidence>
<dbReference type="AlphaFoldDB" id="A0A0B8NNT1"/>
<reference evidence="2 3" key="2">
    <citation type="journal article" date="2016" name="Genome Announc.">
        <title>Draft Genome Sequence of Erythromycin- and Oxytetracycline-Sensitive Nocardia seriolae Strain U-1 (NBRC 110359).</title>
        <authorList>
            <person name="Imajoh M."/>
            <person name="Sukeda M."/>
            <person name="Shimizu M."/>
            <person name="Yamane J."/>
            <person name="Ohnishi K."/>
            <person name="Oshima S."/>
        </authorList>
    </citation>
    <scope>NUCLEOTIDE SEQUENCE [LARGE SCALE GENOMIC DNA]</scope>
    <source>
        <strain evidence="2 3">U-1</strain>
    </source>
</reference>
<reference evidence="1 4" key="3">
    <citation type="submission" date="2016-10" db="EMBL/GenBank/DDBJ databases">
        <title>Genome sequence of Nocardia seriolae strain EM150506, isolated from Anguila japonica.</title>
        <authorList>
            <person name="Han H.-J."/>
        </authorList>
    </citation>
    <scope>NUCLEOTIDE SEQUENCE [LARGE SCALE GENOMIC DNA]</scope>
    <source>
        <strain evidence="1 4">EM150506</strain>
    </source>
</reference>
<sequence>MTTYIATATPVGDGWTVTVFGLPDDIDPFPAPTLTRARALVTELITAYTGSPPGTARFELYVESVADLVGDLEAARTARERAVACEESTLLHAAREMLARGLTSADVGELLSMDVNAIDHWVDSRP</sequence>
<accession>A0A0B8NNT1</accession>
<dbReference type="Proteomes" id="UP000037179">
    <property type="component" value="Unassembled WGS sequence"/>
</dbReference>
<reference evidence="3" key="1">
    <citation type="submission" date="2015-07" db="EMBL/GenBank/DDBJ databases">
        <title>Nocardia seriolae U-1 whole genome shotgun sequence.</title>
        <authorList>
            <person name="Imajoh M."/>
            <person name="Fukumoto Y."/>
            <person name="Sukeda M."/>
            <person name="Yamane J."/>
            <person name="Yamasaki K."/>
            <person name="Shimizu M."/>
            <person name="Ohnishi K."/>
            <person name="Oshima S."/>
        </authorList>
    </citation>
    <scope>NUCLEOTIDE SEQUENCE [LARGE SCALE GENOMIC DNA]</scope>
    <source>
        <strain evidence="3">U-1</strain>
    </source>
</reference>
<dbReference type="GeneID" id="93376896"/>
<gene>
    <name evidence="1" type="ORF">NS506_03085</name>
    <name evidence="2" type="ORF">NSK11_contig00128-0008</name>
</gene>
<dbReference type="OrthoDB" id="9985571at2"/>
<dbReference type="Proteomes" id="UP000180166">
    <property type="component" value="Chromosome"/>
</dbReference>
<dbReference type="KEGG" id="nsr:NS506_03085"/>
<dbReference type="EMBL" id="CP017839">
    <property type="protein sequence ID" value="APA97141.1"/>
    <property type="molecule type" value="Genomic_DNA"/>
</dbReference>
<evidence type="ECO:0000313" key="4">
    <source>
        <dbReference type="Proteomes" id="UP000180166"/>
    </source>
</evidence>